<proteinExistence type="predicted"/>
<name>A0A6A4H818_9AGAR</name>
<reference evidence="1" key="1">
    <citation type="journal article" date="2019" name="Environ. Microbiol.">
        <title>Fungal ecological strategies reflected in gene transcription - a case study of two litter decomposers.</title>
        <authorList>
            <person name="Barbi F."/>
            <person name="Kohler A."/>
            <person name="Barry K."/>
            <person name="Baskaran P."/>
            <person name="Daum C."/>
            <person name="Fauchery L."/>
            <person name="Ihrmark K."/>
            <person name="Kuo A."/>
            <person name="LaButti K."/>
            <person name="Lipzen A."/>
            <person name="Morin E."/>
            <person name="Grigoriev I.V."/>
            <person name="Henrissat B."/>
            <person name="Lindahl B."/>
            <person name="Martin F."/>
        </authorList>
    </citation>
    <scope>NUCLEOTIDE SEQUENCE</scope>
    <source>
        <strain evidence="1">JB14</strain>
    </source>
</reference>
<protein>
    <submittedName>
        <fullName evidence="1">Uncharacterized protein</fullName>
    </submittedName>
</protein>
<accession>A0A6A4H818</accession>
<gene>
    <name evidence="1" type="ORF">BT96DRAFT_943208</name>
</gene>
<evidence type="ECO:0000313" key="1">
    <source>
        <dbReference type="EMBL" id="KAE9394379.1"/>
    </source>
</evidence>
<dbReference type="AlphaFoldDB" id="A0A6A4H818"/>
<organism evidence="1 2">
    <name type="scientific">Gymnopus androsaceus JB14</name>
    <dbReference type="NCBI Taxonomy" id="1447944"/>
    <lineage>
        <taxon>Eukaryota</taxon>
        <taxon>Fungi</taxon>
        <taxon>Dikarya</taxon>
        <taxon>Basidiomycota</taxon>
        <taxon>Agaricomycotina</taxon>
        <taxon>Agaricomycetes</taxon>
        <taxon>Agaricomycetidae</taxon>
        <taxon>Agaricales</taxon>
        <taxon>Marasmiineae</taxon>
        <taxon>Omphalotaceae</taxon>
        <taxon>Gymnopus</taxon>
    </lineage>
</organism>
<dbReference type="Proteomes" id="UP000799118">
    <property type="component" value="Unassembled WGS sequence"/>
</dbReference>
<evidence type="ECO:0000313" key="2">
    <source>
        <dbReference type="Proteomes" id="UP000799118"/>
    </source>
</evidence>
<sequence length="201" mass="22865">MSSNPLAYFKIKPSEVVKAVKAILTGAIAISPDTNFTMSVSTNQAFSEGTKAIFMIPTPPLPENECKARLWKLFVEAILVPFEHICRDPDQPRHNERNSPGDCMRHIALNGSARVKGKQEPYGALPSWIDWRKMPFDRLNASCHIWPTHQLPPRHFSYNLWDEMHQWRFVIEVLGDFPSEIPPAPDEPFVSIGPNIQITLH</sequence>
<keyword evidence="2" id="KW-1185">Reference proteome</keyword>
<dbReference type="EMBL" id="ML769551">
    <property type="protein sequence ID" value="KAE9394379.1"/>
    <property type="molecule type" value="Genomic_DNA"/>
</dbReference>